<dbReference type="Pfam" id="PF23774">
    <property type="entry name" value="TPR_GEMI5"/>
    <property type="match status" value="1"/>
</dbReference>
<dbReference type="PROSITE" id="PS00678">
    <property type="entry name" value="WD_REPEATS_1"/>
    <property type="match status" value="1"/>
</dbReference>
<evidence type="ECO:0000256" key="2">
    <source>
        <dbReference type="ARBA" id="ARBA00022737"/>
    </source>
</evidence>
<feature type="region of interest" description="Disordered" evidence="4">
    <location>
        <begin position="811"/>
        <end position="949"/>
    </location>
</feature>
<feature type="region of interest" description="Disordered" evidence="4">
    <location>
        <begin position="418"/>
        <end position="448"/>
    </location>
</feature>
<dbReference type="SMART" id="SM00320">
    <property type="entry name" value="WD40"/>
    <property type="match status" value="9"/>
</dbReference>
<feature type="repeat" description="WD" evidence="3">
    <location>
        <begin position="234"/>
        <end position="282"/>
    </location>
</feature>
<keyword evidence="1 3" id="KW-0853">WD repeat</keyword>
<dbReference type="SUPFAM" id="SSF50978">
    <property type="entry name" value="WD40 repeat-like"/>
    <property type="match status" value="2"/>
</dbReference>
<dbReference type="InterPro" id="IPR052640">
    <property type="entry name" value="Gemin-5"/>
</dbReference>
<feature type="compositionally biased region" description="Polar residues" evidence="4">
    <location>
        <begin position="846"/>
        <end position="855"/>
    </location>
</feature>
<dbReference type="InterPro" id="IPR015943">
    <property type="entry name" value="WD40/YVTN_repeat-like_dom_sf"/>
</dbReference>
<dbReference type="GO" id="GO:0003730">
    <property type="term" value="F:mRNA 3'-UTR binding"/>
    <property type="evidence" value="ECO:0007669"/>
    <property type="project" value="TreeGrafter"/>
</dbReference>
<dbReference type="GO" id="GO:0000387">
    <property type="term" value="P:spliceosomal snRNP assembly"/>
    <property type="evidence" value="ECO:0007669"/>
    <property type="project" value="TreeGrafter"/>
</dbReference>
<evidence type="ECO:0000256" key="3">
    <source>
        <dbReference type="PROSITE-ProRule" id="PRU00221"/>
    </source>
</evidence>
<evidence type="ECO:0000259" key="5">
    <source>
        <dbReference type="Pfam" id="PF23770"/>
    </source>
</evidence>
<feature type="compositionally biased region" description="Low complexity" evidence="4">
    <location>
        <begin position="870"/>
        <end position="882"/>
    </location>
</feature>
<dbReference type="Proteomes" id="UP000738325">
    <property type="component" value="Unassembled WGS sequence"/>
</dbReference>
<reference evidence="7" key="1">
    <citation type="journal article" date="2020" name="Fungal Divers.">
        <title>Resolving the Mortierellaceae phylogeny through synthesis of multi-gene phylogenetics and phylogenomics.</title>
        <authorList>
            <person name="Vandepol N."/>
            <person name="Liber J."/>
            <person name="Desiro A."/>
            <person name="Na H."/>
            <person name="Kennedy M."/>
            <person name="Barry K."/>
            <person name="Grigoriev I.V."/>
            <person name="Miller A.N."/>
            <person name="O'Donnell K."/>
            <person name="Stajich J.E."/>
            <person name="Bonito G."/>
        </authorList>
    </citation>
    <scope>NUCLEOTIDE SEQUENCE</scope>
    <source>
        <strain evidence="7">REB-010B</strain>
    </source>
</reference>
<dbReference type="InterPro" id="IPR056432">
    <property type="entry name" value="Beta-prop_GEMI5_1st"/>
</dbReference>
<feature type="region of interest" description="Disordered" evidence="4">
    <location>
        <begin position="81"/>
        <end position="118"/>
    </location>
</feature>
<accession>A0A9P6R9Z7</accession>
<feature type="compositionally biased region" description="Polar residues" evidence="4">
    <location>
        <begin position="104"/>
        <end position="113"/>
    </location>
</feature>
<comment type="caution">
    <text evidence="7">The sequence shown here is derived from an EMBL/GenBank/DDBJ whole genome shotgun (WGS) entry which is preliminary data.</text>
</comment>
<dbReference type="Gene3D" id="2.130.10.10">
    <property type="entry name" value="YVTN repeat-like/Quinoprotein amine dehydrogenase"/>
    <property type="match status" value="2"/>
</dbReference>
<dbReference type="PANTHER" id="PTHR46362:SF1">
    <property type="entry name" value="GEM-ASSOCIATED PROTEIN 5"/>
    <property type="match status" value="1"/>
</dbReference>
<keyword evidence="2" id="KW-0677">Repeat</keyword>
<evidence type="ECO:0000256" key="1">
    <source>
        <dbReference type="ARBA" id="ARBA00022574"/>
    </source>
</evidence>
<evidence type="ECO:0000313" key="7">
    <source>
        <dbReference type="EMBL" id="KAG0315648.1"/>
    </source>
</evidence>
<organism evidence="7 8">
    <name type="scientific">Dissophora globulifera</name>
    <dbReference type="NCBI Taxonomy" id="979702"/>
    <lineage>
        <taxon>Eukaryota</taxon>
        <taxon>Fungi</taxon>
        <taxon>Fungi incertae sedis</taxon>
        <taxon>Mucoromycota</taxon>
        <taxon>Mortierellomycotina</taxon>
        <taxon>Mortierellomycetes</taxon>
        <taxon>Mortierellales</taxon>
        <taxon>Mortierellaceae</taxon>
        <taxon>Dissophora</taxon>
    </lineage>
</organism>
<dbReference type="Pfam" id="PF00400">
    <property type="entry name" value="WD40"/>
    <property type="match status" value="2"/>
</dbReference>
<keyword evidence="8" id="KW-1185">Reference proteome</keyword>
<dbReference type="GO" id="GO:0005634">
    <property type="term" value="C:nucleus"/>
    <property type="evidence" value="ECO:0007669"/>
    <property type="project" value="TreeGrafter"/>
</dbReference>
<feature type="compositionally biased region" description="Polar residues" evidence="4">
    <location>
        <begin position="883"/>
        <end position="902"/>
    </location>
</feature>
<evidence type="ECO:0000313" key="8">
    <source>
        <dbReference type="Proteomes" id="UP000738325"/>
    </source>
</evidence>
<dbReference type="EMBL" id="JAAAIP010000524">
    <property type="protein sequence ID" value="KAG0315648.1"/>
    <property type="molecule type" value="Genomic_DNA"/>
</dbReference>
<gene>
    <name evidence="7" type="primary">GEMIN5</name>
    <name evidence="7" type="ORF">BGZ99_007336</name>
</gene>
<dbReference type="Pfam" id="PF23770">
    <property type="entry name" value="Beta-prop_RIG_1st"/>
    <property type="match status" value="1"/>
</dbReference>
<proteinExistence type="predicted"/>
<dbReference type="PROSITE" id="PS50082">
    <property type="entry name" value="WD_REPEATS_2"/>
    <property type="match status" value="3"/>
</dbReference>
<dbReference type="InterPro" id="IPR056421">
    <property type="entry name" value="TPR_GEMI5"/>
</dbReference>
<sequence length="1431" mass="156113">MPDRITQQSMDTAFPPSPQWHQPHSACLCCLSENTGWLLYSLNNSVHILNPFTLKYQGILRNGHTARINCIASRPFSTVTSDANKGSALEPSGGLQDRAGNVDIQDSSSARQEAQSEPRKALLASGGDDLTVVCWDISTQRVLASLRKLHQKAVRAVEWTGDGRFIVSGDKGGVVILWCPFQNRIFKKVLPEKPSISCISASPTHADIVAIGLEGGDILVCQVSLTRFTVLRRLHGHTEKIQSLSWQPPSAGPNLEYTRLASGSADQTIRIWDVEKETSGNVLTQPELDPKMPSYQRSKIWMPVDWASTGREVLSATGRKIIAWDIENDLGIAQIECTGGNVFSLDIGIQDPGRIAMGLGNESIKIWNTLGQEEPYEGVTIERLQSKVRAVKWHPVEEETICFGLESGKIGMIENTLAAGGNDHSQHGKQGKRQKQGRLGRGKTSQRQTIFQSYHEGAVTSMTWCSLKAFEAPVPELFDLSLREPAFCIVSCGSDGKILVSNSSNPANKSLDLEIVLQTQNSSWYQSYRVIKGVSSPVRRDFAVHPNEDLMAIGNADGSVEVFELKYFKLVYVYQGHRKRVNRLCWNYTHTSTVDETEEVSHQNAASYLLASGSDDGTLVVHKLDQFTSKAIAERRGQERRAVAETLELEETSSSIPTDTAGAVLPTSRPFAYAWCHSRGIADLAWSPHGSAERSDPSSVQRLVSASYDGKAVVYQLRLSDLSDGNTQAGENSTMEAIADTGVVTPSDQPTVALASEPRLEAVACFSGHEGQVTSVHWSMSEVDRIYSGGNDWRACIWDWRSHILTDAQRETLRRDDGKTTASKGGVQPVMAAKSPSVASEASKGPVSNLNSDDITGTKDDCISTEEEQQVQQEGQSQEGVSATTNDTPTISTEDTFKSTVTVLKRESNSISSPQVEATPSKRARTNSSTTASSGGHASTTTSTITSKSIASMTPIRRINLFPMSSAAFQVQSKEKVHLEIIRLARNLYCRRLGQGGVLATEEELEAARRRWQDMRAFFERDGEEQGMNLSRILGWDIDEMNFGEFGEEEDENDGSQVSSNQVKEPLSVISPDSNTKWTPVLNGDAHLPKSKDMAQDIDDHSIISKVAAVSTQESGSKALDSAQGDDSVVPSGDLIFYGSRESVRALAEMEAQELSKVQYQASIFSVGGGLGDVPKMADILSALPDTELGIQDWIGIALSPMGGAGAWRDMMARTAVKFESRGEGHAAVLCYLGIGRVVEAVEVYRKLGLYREALMLLRIRLWDDDSDNGDGDGDNDDIGYGGGDTGDTSSLGVSGAAAGAKLKDTSTLQAQILTEWGQQLERRNHYEQACKCQLALAAVLMRMMQRQRHRREGLAVVDAGNAGRDIEATASVGLQTLARRADVATLRTVAGLAILLNDPTQKERVSVYETAMANKRDADRIRRSQVESQR</sequence>
<feature type="compositionally biased region" description="Basic residues" evidence="4">
    <location>
        <begin position="427"/>
        <end position="441"/>
    </location>
</feature>
<dbReference type="InterPro" id="IPR001680">
    <property type="entry name" value="WD40_rpt"/>
</dbReference>
<feature type="repeat" description="WD" evidence="3">
    <location>
        <begin position="147"/>
        <end position="178"/>
    </location>
</feature>
<feature type="repeat" description="WD" evidence="3">
    <location>
        <begin position="766"/>
        <end position="799"/>
    </location>
</feature>
<dbReference type="PANTHER" id="PTHR46362">
    <property type="entry name" value="GEM-ASSOCIATED PROTEIN 5"/>
    <property type="match status" value="1"/>
</dbReference>
<feature type="compositionally biased region" description="Low complexity" evidence="4">
    <location>
        <begin position="926"/>
        <end position="949"/>
    </location>
</feature>
<dbReference type="OrthoDB" id="7326421at2759"/>
<evidence type="ECO:0000256" key="4">
    <source>
        <dbReference type="SAM" id="MobiDB-lite"/>
    </source>
</evidence>
<feature type="domain" description="Gem-associated protein 5 TPR" evidence="6">
    <location>
        <begin position="1138"/>
        <end position="1267"/>
    </location>
</feature>
<dbReference type="PROSITE" id="PS50294">
    <property type="entry name" value="WD_REPEATS_REGION"/>
    <property type="match status" value="1"/>
</dbReference>
<feature type="region of interest" description="Disordered" evidence="4">
    <location>
        <begin position="1046"/>
        <end position="1078"/>
    </location>
</feature>
<protein>
    <submittedName>
        <fullName evidence="7">Gem-associated protein 5</fullName>
    </submittedName>
</protein>
<name>A0A9P6R9Z7_9FUNG</name>
<dbReference type="InterPro" id="IPR036322">
    <property type="entry name" value="WD40_repeat_dom_sf"/>
</dbReference>
<dbReference type="InterPro" id="IPR019775">
    <property type="entry name" value="WD40_repeat_CS"/>
</dbReference>
<evidence type="ECO:0000259" key="6">
    <source>
        <dbReference type="Pfam" id="PF23774"/>
    </source>
</evidence>
<dbReference type="GO" id="GO:0032797">
    <property type="term" value="C:SMN complex"/>
    <property type="evidence" value="ECO:0007669"/>
    <property type="project" value="TreeGrafter"/>
</dbReference>
<feature type="compositionally biased region" description="Polar residues" evidence="4">
    <location>
        <begin position="909"/>
        <end position="918"/>
    </location>
</feature>
<feature type="domain" description="Gem-associated protein 5 first beta-propeller" evidence="5">
    <location>
        <begin position="167"/>
        <end position="250"/>
    </location>
</feature>